<accession>A0A4Q7U5I2</accession>
<comment type="caution">
    <text evidence="3">The sequence shown here is derived from an EMBL/GenBank/DDBJ whole genome shotgun (WGS) entry which is preliminary data.</text>
</comment>
<feature type="compositionally biased region" description="Gly residues" evidence="1">
    <location>
        <begin position="129"/>
        <end position="153"/>
    </location>
</feature>
<feature type="region of interest" description="Disordered" evidence="1">
    <location>
        <begin position="129"/>
        <end position="173"/>
    </location>
</feature>
<proteinExistence type="predicted"/>
<reference evidence="3 4" key="1">
    <citation type="journal article" date="2015" name="Stand. Genomic Sci.">
        <title>Genomic Encyclopedia of Bacterial and Archaeal Type Strains, Phase III: the genomes of soil and plant-associated and newly described type strains.</title>
        <authorList>
            <person name="Whitman W.B."/>
            <person name="Woyke T."/>
            <person name="Klenk H.P."/>
            <person name="Zhou Y."/>
            <person name="Lilburn T.G."/>
            <person name="Beck B.J."/>
            <person name="De Vos P."/>
            <person name="Vandamme P."/>
            <person name="Eisen J.A."/>
            <person name="Garrity G."/>
            <person name="Hugenholtz P."/>
            <person name="Kyrpides N.C."/>
        </authorList>
    </citation>
    <scope>NUCLEOTIDE SEQUENCE [LARGE SCALE GENOMIC DNA]</scope>
    <source>
        <strain evidence="3 4">RF6</strain>
    </source>
</reference>
<organism evidence="3 4">
    <name type="scientific">Leucobacter luti</name>
    <dbReference type="NCBI Taxonomy" id="340320"/>
    <lineage>
        <taxon>Bacteria</taxon>
        <taxon>Bacillati</taxon>
        <taxon>Actinomycetota</taxon>
        <taxon>Actinomycetes</taxon>
        <taxon>Micrococcales</taxon>
        <taxon>Microbacteriaceae</taxon>
        <taxon>Leucobacter</taxon>
    </lineage>
</organism>
<evidence type="ECO:0000313" key="3">
    <source>
        <dbReference type="EMBL" id="RZT68875.1"/>
    </source>
</evidence>
<feature type="transmembrane region" description="Helical" evidence="2">
    <location>
        <begin position="178"/>
        <end position="200"/>
    </location>
</feature>
<name>A0A4Q7U5I2_9MICO</name>
<gene>
    <name evidence="3" type="ORF">EV139_0606</name>
</gene>
<dbReference type="Proteomes" id="UP000291832">
    <property type="component" value="Unassembled WGS sequence"/>
</dbReference>
<feature type="compositionally biased region" description="Low complexity" evidence="1">
    <location>
        <begin position="159"/>
        <end position="172"/>
    </location>
</feature>
<evidence type="ECO:0000313" key="4">
    <source>
        <dbReference type="Proteomes" id="UP000291832"/>
    </source>
</evidence>
<evidence type="ECO:0000256" key="1">
    <source>
        <dbReference type="SAM" id="MobiDB-lite"/>
    </source>
</evidence>
<keyword evidence="4" id="KW-1185">Reference proteome</keyword>
<sequence length="216" mass="20386">MAAAAFAPAPAAHAAPQPVTAPADTAEVWLDLEGDAAAAAAVTLSVQQGAGWLDAAAARTPAGIGASFPASAGALDARFTTDRAVTADLAITFAAADGTIIEDAVHRAVRLDPADAGMDGWITLETVLGGGSDGGTDGSSEGGSDGASDGGSGTDSDTDSGTAAPAATNGGTLSQTGGAAPVALIVGALALFGAGAALAISARRRTSGGQNSGVDA</sequence>
<dbReference type="AlphaFoldDB" id="A0A4Q7U5I2"/>
<evidence type="ECO:0000256" key="2">
    <source>
        <dbReference type="SAM" id="Phobius"/>
    </source>
</evidence>
<protein>
    <submittedName>
        <fullName evidence="3">Uncharacterized protein</fullName>
    </submittedName>
</protein>
<keyword evidence="2" id="KW-1133">Transmembrane helix</keyword>
<keyword evidence="2" id="KW-0472">Membrane</keyword>
<keyword evidence="2" id="KW-0812">Transmembrane</keyword>
<dbReference type="EMBL" id="SHKI01000002">
    <property type="protein sequence ID" value="RZT68875.1"/>
    <property type="molecule type" value="Genomic_DNA"/>
</dbReference>